<comment type="caution">
    <text evidence="1">The sequence shown here is derived from an EMBL/GenBank/DDBJ whole genome shotgun (WGS) entry which is preliminary data.</text>
</comment>
<accession>A0A5N3S105</accession>
<dbReference type="SUPFAM" id="SSF52058">
    <property type="entry name" value="L domain-like"/>
    <property type="match status" value="1"/>
</dbReference>
<sequence>MSNFEIAEDENGIGKVLILKGVWSDDVSAYMQENGIYALRLTDSFGFKGHDLSFLPELTFLRSLELYCWEAKGIKAIESLPQLEVLGLQYKSTQKIDLSAFSMLRVALITWSKGLSSLLELTSLEKLNIQNYPHNNLEPIISMVALRQLYLTSRKLESLKGIEQLSSLELLDLYNCPLLTSMAGAKQHPKLKTIEIEACNRVCV</sequence>
<organism evidence="1 2">
    <name type="scientific">Vibrio fortis</name>
    <dbReference type="NCBI Taxonomy" id="212667"/>
    <lineage>
        <taxon>Bacteria</taxon>
        <taxon>Pseudomonadati</taxon>
        <taxon>Pseudomonadota</taxon>
        <taxon>Gammaproteobacteria</taxon>
        <taxon>Vibrionales</taxon>
        <taxon>Vibrionaceae</taxon>
        <taxon>Vibrio</taxon>
    </lineage>
</organism>
<protein>
    <recommendedName>
        <fullName evidence="3">Leucine-rich repeat domain-containing protein</fullName>
    </recommendedName>
</protein>
<dbReference type="EMBL" id="VXDD01000005">
    <property type="protein sequence ID" value="KAB0300289.1"/>
    <property type="molecule type" value="Genomic_DNA"/>
</dbReference>
<dbReference type="AlphaFoldDB" id="A0A5N3S105"/>
<gene>
    <name evidence="1" type="ORF">F2Z80_24735</name>
</gene>
<name>A0A5N3S105_9VIBR</name>
<proteinExistence type="predicted"/>
<evidence type="ECO:0008006" key="3">
    <source>
        <dbReference type="Google" id="ProtNLM"/>
    </source>
</evidence>
<dbReference type="InterPro" id="IPR032675">
    <property type="entry name" value="LRR_dom_sf"/>
</dbReference>
<reference evidence="1 2" key="1">
    <citation type="submission" date="2019-09" db="EMBL/GenBank/DDBJ databases">
        <title>Vibrio Fortis S7-72.</title>
        <authorList>
            <person name="Das S.K."/>
        </authorList>
    </citation>
    <scope>NUCLEOTIDE SEQUENCE [LARGE SCALE GENOMIC DNA]</scope>
    <source>
        <strain evidence="1 2">S7-72</strain>
    </source>
</reference>
<dbReference type="Proteomes" id="UP000326687">
    <property type="component" value="Unassembled WGS sequence"/>
</dbReference>
<dbReference type="Gene3D" id="3.80.10.10">
    <property type="entry name" value="Ribonuclease Inhibitor"/>
    <property type="match status" value="1"/>
</dbReference>
<dbReference type="RefSeq" id="WP_150897689.1">
    <property type="nucleotide sequence ID" value="NZ_VXDD01000005.1"/>
</dbReference>
<evidence type="ECO:0000313" key="1">
    <source>
        <dbReference type="EMBL" id="KAB0300289.1"/>
    </source>
</evidence>
<evidence type="ECO:0000313" key="2">
    <source>
        <dbReference type="Proteomes" id="UP000326687"/>
    </source>
</evidence>